<evidence type="ECO:0000256" key="2">
    <source>
        <dbReference type="ARBA" id="ARBA00022475"/>
    </source>
</evidence>
<dbReference type="Proteomes" id="UP000037175">
    <property type="component" value="Unassembled WGS sequence"/>
</dbReference>
<feature type="domain" description="Phosphatidic acid phosphatase type 2/haloperoxidase" evidence="8">
    <location>
        <begin position="61"/>
        <end position="166"/>
    </location>
</feature>
<evidence type="ECO:0000256" key="4">
    <source>
        <dbReference type="ARBA" id="ARBA00022801"/>
    </source>
</evidence>
<evidence type="ECO:0000256" key="7">
    <source>
        <dbReference type="SAM" id="Phobius"/>
    </source>
</evidence>
<dbReference type="GO" id="GO:0016787">
    <property type="term" value="F:hydrolase activity"/>
    <property type="evidence" value="ECO:0007669"/>
    <property type="project" value="UniProtKB-KW"/>
</dbReference>
<dbReference type="SMART" id="SM00014">
    <property type="entry name" value="acidPPc"/>
    <property type="match status" value="1"/>
</dbReference>
<keyword evidence="4" id="KW-0378">Hydrolase</keyword>
<feature type="transmembrane region" description="Helical" evidence="7">
    <location>
        <begin position="150"/>
        <end position="166"/>
    </location>
</feature>
<evidence type="ECO:0000256" key="3">
    <source>
        <dbReference type="ARBA" id="ARBA00022692"/>
    </source>
</evidence>
<protein>
    <submittedName>
        <fullName evidence="9">Phosphoesterase PA-phosphatase-like protein</fullName>
    </submittedName>
</protein>
<dbReference type="PANTHER" id="PTHR14969">
    <property type="entry name" value="SPHINGOSINE-1-PHOSPHATE PHOSPHOHYDROLASE"/>
    <property type="match status" value="1"/>
</dbReference>
<dbReference type="Gene3D" id="1.20.144.10">
    <property type="entry name" value="Phosphatidic acid phosphatase type 2/haloperoxidase"/>
    <property type="match status" value="1"/>
</dbReference>
<feature type="transmembrane region" description="Helical" evidence="7">
    <location>
        <begin position="27"/>
        <end position="50"/>
    </location>
</feature>
<dbReference type="GO" id="GO:0005886">
    <property type="term" value="C:plasma membrane"/>
    <property type="evidence" value="ECO:0007669"/>
    <property type="project" value="UniProtKB-SubCell"/>
</dbReference>
<dbReference type="SUPFAM" id="SSF48317">
    <property type="entry name" value="Acid phosphatase/Vanadium-dependent haloperoxidase"/>
    <property type="match status" value="1"/>
</dbReference>
<evidence type="ECO:0000256" key="6">
    <source>
        <dbReference type="ARBA" id="ARBA00023136"/>
    </source>
</evidence>
<evidence type="ECO:0000259" key="8">
    <source>
        <dbReference type="SMART" id="SM00014"/>
    </source>
</evidence>
<accession>A0A0L6W3J9</accession>
<dbReference type="AlphaFoldDB" id="A0A0L6W3J9"/>
<comment type="subcellular location">
    <subcellularLocation>
        <location evidence="1">Cell membrane</location>
        <topology evidence="1">Multi-pass membrane protein</topology>
    </subcellularLocation>
</comment>
<organism evidence="9 10">
    <name type="scientific">Thermincola ferriacetica</name>
    <dbReference type="NCBI Taxonomy" id="281456"/>
    <lineage>
        <taxon>Bacteria</taxon>
        <taxon>Bacillati</taxon>
        <taxon>Bacillota</taxon>
        <taxon>Clostridia</taxon>
        <taxon>Eubacteriales</taxon>
        <taxon>Thermincolaceae</taxon>
        <taxon>Thermincola</taxon>
    </lineage>
</organism>
<evidence type="ECO:0000313" key="10">
    <source>
        <dbReference type="Proteomes" id="UP000037175"/>
    </source>
</evidence>
<proteinExistence type="predicted"/>
<keyword evidence="2" id="KW-1003">Cell membrane</keyword>
<dbReference type="Pfam" id="PF01569">
    <property type="entry name" value="PAP2"/>
    <property type="match status" value="1"/>
</dbReference>
<dbReference type="PANTHER" id="PTHR14969:SF62">
    <property type="entry name" value="DECAPRENYLPHOSPHORYL-5-PHOSPHORIBOSE PHOSPHATASE RV3807C-RELATED"/>
    <property type="match status" value="1"/>
</dbReference>
<evidence type="ECO:0000313" key="9">
    <source>
        <dbReference type="EMBL" id="KNZ69669.1"/>
    </source>
</evidence>
<keyword evidence="3 7" id="KW-0812">Transmembrane</keyword>
<feature type="transmembrane region" description="Helical" evidence="7">
    <location>
        <begin position="124"/>
        <end position="143"/>
    </location>
</feature>
<dbReference type="InterPro" id="IPR000326">
    <property type="entry name" value="PAP2/HPO"/>
</dbReference>
<gene>
    <name evidence="9" type="ORF">Tfer_1690</name>
</gene>
<name>A0A0L6W3J9_9FIRM</name>
<evidence type="ECO:0000256" key="5">
    <source>
        <dbReference type="ARBA" id="ARBA00022989"/>
    </source>
</evidence>
<reference evidence="10" key="1">
    <citation type="submission" date="2015-07" db="EMBL/GenBank/DDBJ databases">
        <title>Complete Genome of Thermincola ferriacetica strain Z-0001T.</title>
        <authorList>
            <person name="Lusk B."/>
            <person name="Badalamenti J.P."/>
            <person name="Parameswaran P."/>
            <person name="Bond D.R."/>
            <person name="Torres C.I."/>
        </authorList>
    </citation>
    <scope>NUCLEOTIDE SEQUENCE [LARGE SCALE GENOMIC DNA]</scope>
    <source>
        <strain evidence="10">Z-0001</strain>
    </source>
</reference>
<evidence type="ECO:0000256" key="1">
    <source>
        <dbReference type="ARBA" id="ARBA00004651"/>
    </source>
</evidence>
<keyword evidence="6 7" id="KW-0472">Membrane</keyword>
<keyword evidence="5 7" id="KW-1133">Transmembrane helix</keyword>
<comment type="caution">
    <text evidence="9">The sequence shown here is derived from an EMBL/GenBank/DDBJ whole genome shotgun (WGS) entry which is preliminary data.</text>
</comment>
<keyword evidence="10" id="KW-1185">Reference proteome</keyword>
<dbReference type="InterPro" id="IPR036938">
    <property type="entry name" value="PAP2/HPO_sf"/>
</dbReference>
<dbReference type="EMBL" id="LGTE01000010">
    <property type="protein sequence ID" value="KNZ69669.1"/>
    <property type="molecule type" value="Genomic_DNA"/>
</dbReference>
<sequence length="167" mass="18477">MNYILRLDNWIFRNINNYLKNPVLDGVMSFFTILGGTTISILLCISLVVFSQGNSVGKESVYSLTVGHFMVQLFKRFVSRPRPYLVLPGVKLRRGFILKDYSFPSGHTAASFSIFTVISIHYPFIAPVLLTVAVLIGVSRIYLGQHYPTDVIAGAVLGIGSAVLFSL</sequence>